<accession>A0A1C3W6L8</accession>
<name>A0A1C3W6L8_9HYPH</name>
<evidence type="ECO:0000259" key="1">
    <source>
        <dbReference type="Pfam" id="PF06568"/>
    </source>
</evidence>
<feature type="domain" description="YjiS-like" evidence="1">
    <location>
        <begin position="4"/>
        <end position="36"/>
    </location>
</feature>
<evidence type="ECO:0000313" key="2">
    <source>
        <dbReference type="EMBL" id="SCB35488.1"/>
    </source>
</evidence>
<dbReference type="InterPro" id="IPR009506">
    <property type="entry name" value="YjiS-like"/>
</dbReference>
<evidence type="ECO:0000313" key="3">
    <source>
        <dbReference type="Proteomes" id="UP000199435"/>
    </source>
</evidence>
<organism evidence="2 3">
    <name type="scientific">Rhizobium miluonense</name>
    <dbReference type="NCBI Taxonomy" id="411945"/>
    <lineage>
        <taxon>Bacteria</taxon>
        <taxon>Pseudomonadati</taxon>
        <taxon>Pseudomonadota</taxon>
        <taxon>Alphaproteobacteria</taxon>
        <taxon>Hyphomicrobiales</taxon>
        <taxon>Rhizobiaceae</taxon>
        <taxon>Rhizobium/Agrobacterium group</taxon>
        <taxon>Rhizobium</taxon>
    </lineage>
</organism>
<protein>
    <recommendedName>
        <fullName evidence="1">YjiS-like domain-containing protein</fullName>
    </recommendedName>
</protein>
<reference evidence="3" key="1">
    <citation type="submission" date="2016-08" db="EMBL/GenBank/DDBJ databases">
        <authorList>
            <person name="Varghese N."/>
            <person name="Submissions Spin"/>
        </authorList>
    </citation>
    <scope>NUCLEOTIDE SEQUENCE [LARGE SCALE GENOMIC DNA]</scope>
    <source>
        <strain evidence="3">HAMBI 2971</strain>
    </source>
</reference>
<gene>
    <name evidence="2" type="ORF">GA0061102_102377</name>
</gene>
<dbReference type="AlphaFoldDB" id="A0A1C3W6L8"/>
<dbReference type="Proteomes" id="UP000199435">
    <property type="component" value="Unassembled WGS sequence"/>
</dbReference>
<proteinExistence type="predicted"/>
<keyword evidence="3" id="KW-1185">Reference proteome</keyword>
<dbReference type="EMBL" id="FMAH01000023">
    <property type="protein sequence ID" value="SCB35488.1"/>
    <property type="molecule type" value="Genomic_DNA"/>
</dbReference>
<dbReference type="Pfam" id="PF06568">
    <property type="entry name" value="YjiS-like"/>
    <property type="match status" value="1"/>
</dbReference>
<sequence>MRVIEKIKRFSAVRKAIRELSALDDHALADLGISRSHIAYAVNGTRGI</sequence>